<dbReference type="Pfam" id="PF13154">
    <property type="entry name" value="DUF3991"/>
    <property type="match status" value="1"/>
</dbReference>
<dbReference type="AlphaFoldDB" id="A0A5D4H5C7"/>
<organism evidence="3 4">
    <name type="scientific">Neoaquamicrobium microcysteis</name>
    <dbReference type="NCBI Taxonomy" id="2682781"/>
    <lineage>
        <taxon>Bacteria</taxon>
        <taxon>Pseudomonadati</taxon>
        <taxon>Pseudomonadota</taxon>
        <taxon>Alphaproteobacteria</taxon>
        <taxon>Hyphomicrobiales</taxon>
        <taxon>Phyllobacteriaceae</taxon>
        <taxon>Neoaquamicrobium</taxon>
    </lineage>
</organism>
<dbReference type="EMBL" id="VSZS01000052">
    <property type="protein sequence ID" value="TYR35492.1"/>
    <property type="molecule type" value="Genomic_DNA"/>
</dbReference>
<feature type="compositionally biased region" description="Basic and acidic residues" evidence="1">
    <location>
        <begin position="298"/>
        <end position="310"/>
    </location>
</feature>
<evidence type="ECO:0000259" key="2">
    <source>
        <dbReference type="Pfam" id="PF13154"/>
    </source>
</evidence>
<dbReference type="InterPro" id="IPR025054">
    <property type="entry name" value="DUF3991"/>
</dbReference>
<feature type="region of interest" description="Disordered" evidence="1">
    <location>
        <begin position="293"/>
        <end position="324"/>
    </location>
</feature>
<evidence type="ECO:0000256" key="1">
    <source>
        <dbReference type="SAM" id="MobiDB-lite"/>
    </source>
</evidence>
<reference evidence="3 4" key="1">
    <citation type="submission" date="2019-08" db="EMBL/GenBank/DDBJ databases">
        <authorList>
            <person name="Seo Y.L."/>
        </authorList>
    </citation>
    <scope>NUCLEOTIDE SEQUENCE [LARGE SCALE GENOMIC DNA]</scope>
    <source>
        <strain evidence="3 4">MaA-C15</strain>
    </source>
</reference>
<protein>
    <submittedName>
        <fullName evidence="3">DUF3991 domain-containing protein</fullName>
    </submittedName>
</protein>
<comment type="caution">
    <text evidence="3">The sequence shown here is derived from an EMBL/GenBank/DDBJ whole genome shotgun (WGS) entry which is preliminary data.</text>
</comment>
<dbReference type="InterPro" id="IPR017041">
    <property type="entry name" value="UCP036054"/>
</dbReference>
<dbReference type="Pfam" id="PF13155">
    <property type="entry name" value="Toprim_2"/>
    <property type="match status" value="1"/>
</dbReference>
<dbReference type="CDD" id="cd00188">
    <property type="entry name" value="TOPRIM"/>
    <property type="match status" value="1"/>
</dbReference>
<evidence type="ECO:0000313" key="4">
    <source>
        <dbReference type="Proteomes" id="UP000323258"/>
    </source>
</evidence>
<accession>A0A5D4H5C7</accession>
<dbReference type="Gene3D" id="3.40.1360.10">
    <property type="match status" value="1"/>
</dbReference>
<sequence length="324" mass="35657">MEKADLEELRRKVPCNAVLEDAGFELDLKESTRRAMKYRRASEIIIVIHGGKGWFDPLSDAKGDVFSLVEHLDGLPFAAALYVVADLVGFTPCEPVWTREASDRAPDLTITERWQDRRKPRPGSATWRYLRDTRHVPEEVIRNAVAANLLREGPKGSMWAGHTDDGGHVTGWEERGPDWRGFATGGAKVLFRLGQSDAVRLCVTEAAIDAMSLAAMEELRANTLYLSTGGGWAPATAEALRTYASRPRVHLVAATDNNAQGETYAGRLRDLAAEAGSGFERMRPLAEDWNAELARNQEAGRRENSKEDGCRMPAGRLKGDASPG</sequence>
<reference evidence="3 4" key="2">
    <citation type="submission" date="2019-09" db="EMBL/GenBank/DDBJ databases">
        <title>Mesorhizobium sp. MaA-C15 isolated from Microcystis aeruginosa.</title>
        <authorList>
            <person name="Jeong S.E."/>
            <person name="Jin H.M."/>
            <person name="Jeon C.O."/>
        </authorList>
    </citation>
    <scope>NUCLEOTIDE SEQUENCE [LARGE SCALE GENOMIC DNA]</scope>
    <source>
        <strain evidence="3 4">MaA-C15</strain>
    </source>
</reference>
<evidence type="ECO:0000313" key="3">
    <source>
        <dbReference type="EMBL" id="TYR35492.1"/>
    </source>
</evidence>
<gene>
    <name evidence="3" type="ORF">FY036_02450</name>
</gene>
<feature type="domain" description="DUF3991" evidence="2">
    <location>
        <begin position="128"/>
        <end position="197"/>
    </location>
</feature>
<dbReference type="RefSeq" id="WP_148913114.1">
    <property type="nucleotide sequence ID" value="NZ_VSZS01000052.1"/>
</dbReference>
<dbReference type="PIRSF" id="PIRSF036054">
    <property type="entry name" value="UCP036054"/>
    <property type="match status" value="1"/>
</dbReference>
<dbReference type="SUPFAM" id="SSF57783">
    <property type="entry name" value="Zinc beta-ribbon"/>
    <property type="match status" value="1"/>
</dbReference>
<dbReference type="Proteomes" id="UP000323258">
    <property type="component" value="Unassembled WGS sequence"/>
</dbReference>
<name>A0A5D4H5C7_9HYPH</name>
<dbReference type="OrthoDB" id="5757175at2"/>
<proteinExistence type="predicted"/>
<keyword evidence="4" id="KW-1185">Reference proteome</keyword>